<name>X0VI00_9ZZZZ</name>
<dbReference type="EMBL" id="BARS01034053">
    <property type="protein sequence ID" value="GAG17895.1"/>
    <property type="molecule type" value="Genomic_DNA"/>
</dbReference>
<evidence type="ECO:0000313" key="2">
    <source>
        <dbReference type="EMBL" id="GAG17895.1"/>
    </source>
</evidence>
<comment type="caution">
    <text evidence="2">The sequence shown here is derived from an EMBL/GenBank/DDBJ whole genome shotgun (WGS) entry which is preliminary data.</text>
</comment>
<protein>
    <submittedName>
        <fullName evidence="2">Uncharacterized protein</fullName>
    </submittedName>
</protein>
<feature type="transmembrane region" description="Helical" evidence="1">
    <location>
        <begin position="42"/>
        <end position="63"/>
    </location>
</feature>
<reference evidence="2" key="1">
    <citation type="journal article" date="2014" name="Front. Microbiol.">
        <title>High frequency of phylogenetically diverse reductive dehalogenase-homologous genes in deep subseafloor sedimentary metagenomes.</title>
        <authorList>
            <person name="Kawai M."/>
            <person name="Futagami T."/>
            <person name="Toyoda A."/>
            <person name="Takaki Y."/>
            <person name="Nishi S."/>
            <person name="Hori S."/>
            <person name="Arai W."/>
            <person name="Tsubouchi T."/>
            <person name="Morono Y."/>
            <person name="Uchiyama I."/>
            <person name="Ito T."/>
            <person name="Fujiyama A."/>
            <person name="Inagaki F."/>
            <person name="Takami H."/>
        </authorList>
    </citation>
    <scope>NUCLEOTIDE SEQUENCE</scope>
    <source>
        <strain evidence="2">Expedition CK06-06</strain>
    </source>
</reference>
<keyword evidence="1" id="KW-0472">Membrane</keyword>
<dbReference type="AlphaFoldDB" id="X0VI00"/>
<evidence type="ECO:0000256" key="1">
    <source>
        <dbReference type="SAM" id="Phobius"/>
    </source>
</evidence>
<feature type="transmembrane region" description="Helical" evidence="1">
    <location>
        <begin position="6"/>
        <end position="30"/>
    </location>
</feature>
<accession>X0VI00</accession>
<proteinExistence type="predicted"/>
<keyword evidence="1" id="KW-0812">Transmembrane</keyword>
<organism evidence="2">
    <name type="scientific">marine sediment metagenome</name>
    <dbReference type="NCBI Taxonomy" id="412755"/>
    <lineage>
        <taxon>unclassified sequences</taxon>
        <taxon>metagenomes</taxon>
        <taxon>ecological metagenomes</taxon>
    </lineage>
</organism>
<sequence>MTGNFYTNPLFISSVVTSIVILIAYSYNTYQQKNNERESKGLIYYFGLSVLSFGTSYGGTYIYNSLMPGGGGTQAIKDKVMKGGEQVVKSVKEVIEKVKPTSENIISETVTLGSQSGGSMDEFLNHGIPDW</sequence>
<gene>
    <name evidence="2" type="ORF">S01H1_52666</name>
</gene>
<keyword evidence="1" id="KW-1133">Transmembrane helix</keyword>